<gene>
    <name evidence="1" type="ORF">RWE15_02630</name>
</gene>
<comment type="caution">
    <text evidence="1">The sequence shown here is derived from an EMBL/GenBank/DDBJ whole genome shotgun (WGS) entry which is preliminary data.</text>
</comment>
<evidence type="ECO:0000313" key="1">
    <source>
        <dbReference type="EMBL" id="MDY0393531.1"/>
    </source>
</evidence>
<dbReference type="Proteomes" id="UP001281447">
    <property type="component" value="Unassembled WGS sequence"/>
</dbReference>
<organism evidence="1 2">
    <name type="scientific">Tigheibacillus halophilus</name>
    <dbReference type="NCBI Taxonomy" id="361280"/>
    <lineage>
        <taxon>Bacteria</taxon>
        <taxon>Bacillati</taxon>
        <taxon>Bacillota</taxon>
        <taxon>Bacilli</taxon>
        <taxon>Bacillales</taxon>
        <taxon>Bacillaceae</taxon>
        <taxon>Tigheibacillus</taxon>
    </lineage>
</organism>
<protein>
    <recommendedName>
        <fullName evidence="3">FAD dependent oxidoreductase</fullName>
    </recommendedName>
</protein>
<name>A0ABU5C2J9_9BACI</name>
<evidence type="ECO:0008006" key="3">
    <source>
        <dbReference type="Google" id="ProtNLM"/>
    </source>
</evidence>
<evidence type="ECO:0000313" key="2">
    <source>
        <dbReference type="Proteomes" id="UP001281447"/>
    </source>
</evidence>
<dbReference type="EMBL" id="JAWDIP010000003">
    <property type="protein sequence ID" value="MDY0393531.1"/>
    <property type="molecule type" value="Genomic_DNA"/>
</dbReference>
<proteinExistence type="predicted"/>
<reference evidence="1 2" key="1">
    <citation type="submission" date="2023-10" db="EMBL/GenBank/DDBJ databases">
        <title>Virgibacillus halophilus 5B73C genome.</title>
        <authorList>
            <person name="Miliotis G."/>
            <person name="Sengupta P."/>
            <person name="Hameed A."/>
            <person name="Chuvochina M."/>
            <person name="Mcdonagh F."/>
            <person name="Simpson A.C."/>
            <person name="Singh N.K."/>
            <person name="Rekha P.D."/>
            <person name="Raman K."/>
            <person name="Hugenholtz P."/>
            <person name="Venkateswaran K."/>
        </authorList>
    </citation>
    <scope>NUCLEOTIDE SEQUENCE [LARGE SCALE GENOMIC DNA]</scope>
    <source>
        <strain evidence="1 2">5B73C</strain>
    </source>
</reference>
<keyword evidence="2" id="KW-1185">Reference proteome</keyword>
<dbReference type="InterPro" id="IPR036188">
    <property type="entry name" value="FAD/NAD-bd_sf"/>
</dbReference>
<sequence length="42" mass="4341">MIGGIFYHNYPGGSGLMSGATFGKLAGESASSYLSNKLKVTK</sequence>
<dbReference type="Gene3D" id="3.50.50.60">
    <property type="entry name" value="FAD/NAD(P)-binding domain"/>
    <property type="match status" value="1"/>
</dbReference>
<accession>A0ABU5C2J9</accession>